<accession>A0ABU8S5X6</accession>
<proteinExistence type="inferred from homology"/>
<dbReference type="EMBL" id="JBBHJY010000002">
    <property type="protein sequence ID" value="MEJ6009379.1"/>
    <property type="molecule type" value="Genomic_DNA"/>
</dbReference>
<dbReference type="InterPro" id="IPR020904">
    <property type="entry name" value="Sc_DH/Rdtase_CS"/>
</dbReference>
<protein>
    <submittedName>
        <fullName evidence="5">SDR family NAD(P)-dependent oxidoreductase</fullName>
    </submittedName>
</protein>
<dbReference type="PROSITE" id="PS00061">
    <property type="entry name" value="ADH_SHORT"/>
    <property type="match status" value="1"/>
</dbReference>
<dbReference type="PANTHER" id="PTHR45024:SF2">
    <property type="entry name" value="SCP2 DOMAIN-CONTAINING PROTEIN"/>
    <property type="match status" value="1"/>
</dbReference>
<evidence type="ECO:0000256" key="2">
    <source>
        <dbReference type="ARBA" id="ARBA00023002"/>
    </source>
</evidence>
<evidence type="ECO:0000256" key="1">
    <source>
        <dbReference type="ARBA" id="ARBA00006484"/>
    </source>
</evidence>
<gene>
    <name evidence="5" type="ORF">WG900_05550</name>
</gene>
<dbReference type="PRINTS" id="PR00080">
    <property type="entry name" value="SDRFAMILY"/>
</dbReference>
<reference evidence="5 6" key="1">
    <citation type="submission" date="2024-03" db="EMBL/GenBank/DDBJ databases">
        <authorList>
            <person name="Jo J.-H."/>
        </authorList>
    </citation>
    <scope>NUCLEOTIDE SEQUENCE [LARGE SCALE GENOMIC DNA]</scope>
    <source>
        <strain evidence="5 6">AS3R-12</strain>
    </source>
</reference>
<comment type="caution">
    <text evidence="5">The sequence shown here is derived from an EMBL/GenBank/DDBJ whole genome shotgun (WGS) entry which is preliminary data.</text>
</comment>
<dbReference type="InterPro" id="IPR036291">
    <property type="entry name" value="NAD(P)-bd_dom_sf"/>
</dbReference>
<dbReference type="SUPFAM" id="SSF51735">
    <property type="entry name" value="NAD(P)-binding Rossmann-fold domains"/>
    <property type="match status" value="1"/>
</dbReference>
<keyword evidence="6" id="KW-1185">Reference proteome</keyword>
<organism evidence="5 6">
    <name type="scientific">Novosphingobium aquae</name>
    <dbReference type="NCBI Taxonomy" id="3133435"/>
    <lineage>
        <taxon>Bacteria</taxon>
        <taxon>Pseudomonadati</taxon>
        <taxon>Pseudomonadota</taxon>
        <taxon>Alphaproteobacteria</taxon>
        <taxon>Sphingomonadales</taxon>
        <taxon>Sphingomonadaceae</taxon>
        <taxon>Novosphingobium</taxon>
    </lineage>
</organism>
<evidence type="ECO:0000313" key="5">
    <source>
        <dbReference type="EMBL" id="MEJ6009379.1"/>
    </source>
</evidence>
<dbReference type="Pfam" id="PF00106">
    <property type="entry name" value="adh_short"/>
    <property type="match status" value="1"/>
</dbReference>
<dbReference type="Proteomes" id="UP001379235">
    <property type="component" value="Unassembled WGS sequence"/>
</dbReference>
<dbReference type="RefSeq" id="WP_339965417.1">
    <property type="nucleotide sequence ID" value="NZ_JBBHJY010000002.1"/>
</dbReference>
<dbReference type="Gene3D" id="3.40.50.720">
    <property type="entry name" value="NAD(P)-binding Rossmann-like Domain"/>
    <property type="match status" value="1"/>
</dbReference>
<comment type="similarity">
    <text evidence="1 3">Belongs to the short-chain dehydrogenases/reductases (SDR) family.</text>
</comment>
<dbReference type="SMART" id="SM00822">
    <property type="entry name" value="PKS_KR"/>
    <property type="match status" value="1"/>
</dbReference>
<dbReference type="PANTHER" id="PTHR45024">
    <property type="entry name" value="DEHYDROGENASES, SHORT CHAIN"/>
    <property type="match status" value="1"/>
</dbReference>
<dbReference type="InterPro" id="IPR057326">
    <property type="entry name" value="KR_dom"/>
</dbReference>
<dbReference type="InterPro" id="IPR051687">
    <property type="entry name" value="Peroxisomal_Beta-Oxidation"/>
</dbReference>
<dbReference type="InterPro" id="IPR002347">
    <property type="entry name" value="SDR_fam"/>
</dbReference>
<feature type="domain" description="Ketoreductase" evidence="4">
    <location>
        <begin position="8"/>
        <end position="201"/>
    </location>
</feature>
<name>A0ABU8S5X6_9SPHN</name>
<evidence type="ECO:0000313" key="6">
    <source>
        <dbReference type="Proteomes" id="UP001379235"/>
    </source>
</evidence>
<evidence type="ECO:0000256" key="3">
    <source>
        <dbReference type="RuleBase" id="RU000363"/>
    </source>
</evidence>
<keyword evidence="2" id="KW-0560">Oxidoreductase</keyword>
<sequence length="301" mass="31580">MTIDFSGQVAIVTGGANGLGREYALALAKRRARVMVNDLGCDSSGRGNDVGAVEQVVQEIRNGGGEALSSDCSVTDNAGVLDMVERTVRQWGRVDILINNAGILQSGYFARAAMADFRQVVEVNLIGSALCSHAVWHHMRRQGFGRILMTTSEGALYPVPGAASYAAAKLGLVGLMNALSAEGRRDGICVNTIAPAAATRMTRDIVGTADLARMDTATVVAAALYLVSAEAPSGAILAAGAKRYERAYITHTQGLELPELSLQPEGVGAHFEAISDRFGDEAPQGFHAVARGHLISPGDSR</sequence>
<dbReference type="PRINTS" id="PR00081">
    <property type="entry name" value="GDHRDH"/>
</dbReference>
<evidence type="ECO:0000259" key="4">
    <source>
        <dbReference type="SMART" id="SM00822"/>
    </source>
</evidence>